<dbReference type="VEuPathDB" id="VectorBase:ACUA026857"/>
<dbReference type="EnsemblMetazoa" id="ACUA026857-RA">
    <property type="protein sequence ID" value="ACUA026857-PA"/>
    <property type="gene ID" value="ACUA026857"/>
</dbReference>
<feature type="region of interest" description="Disordered" evidence="1">
    <location>
        <begin position="1"/>
        <end position="49"/>
    </location>
</feature>
<sequence>MGLRGHGMLEPPRSTRRPTISPAREQAKPEALRVDRRRQPKRRICDPGPTSLRHCVRRNACTIKHHHACTRSLPKQCLSVRVSERERPINRSIENGSPWRPDLVEQEGRRRYFKLNVMLSKIPYLCHRHEDIRVIKFLLIRSSS</sequence>
<evidence type="ECO:0000256" key="1">
    <source>
        <dbReference type="SAM" id="MobiDB-lite"/>
    </source>
</evidence>
<reference evidence="3" key="1">
    <citation type="submission" date="2013-09" db="EMBL/GenBank/DDBJ databases">
        <title>The Genome Sequence of Anopheles culicifacies species A.</title>
        <authorList>
            <consortium name="The Broad Institute Genomics Platform"/>
            <person name="Neafsey D.E."/>
            <person name="Besansky N."/>
            <person name="Howell P."/>
            <person name="Walton C."/>
            <person name="Young S.K."/>
            <person name="Zeng Q."/>
            <person name="Gargeya S."/>
            <person name="Fitzgerald M."/>
            <person name="Haas B."/>
            <person name="Abouelleil A."/>
            <person name="Allen A.W."/>
            <person name="Alvarado L."/>
            <person name="Arachchi H.M."/>
            <person name="Berlin A.M."/>
            <person name="Chapman S.B."/>
            <person name="Gainer-Dewar J."/>
            <person name="Goldberg J."/>
            <person name="Griggs A."/>
            <person name="Gujja S."/>
            <person name="Hansen M."/>
            <person name="Howarth C."/>
            <person name="Imamovic A."/>
            <person name="Ireland A."/>
            <person name="Larimer J."/>
            <person name="McCowan C."/>
            <person name="Murphy C."/>
            <person name="Pearson M."/>
            <person name="Poon T.W."/>
            <person name="Priest M."/>
            <person name="Roberts A."/>
            <person name="Saif S."/>
            <person name="Shea T."/>
            <person name="Sisk P."/>
            <person name="Sykes S."/>
            <person name="Wortman J."/>
            <person name="Nusbaum C."/>
            <person name="Birren B."/>
        </authorList>
    </citation>
    <scope>NUCLEOTIDE SEQUENCE [LARGE SCALE GENOMIC DNA]</scope>
    <source>
        <strain evidence="3">A-37</strain>
    </source>
</reference>
<protein>
    <submittedName>
        <fullName evidence="2">Uncharacterized protein</fullName>
    </submittedName>
</protein>
<feature type="compositionally biased region" description="Basic and acidic residues" evidence="1">
    <location>
        <begin position="25"/>
        <end position="34"/>
    </location>
</feature>
<dbReference type="EMBL" id="AXCM01003942">
    <property type="status" value="NOT_ANNOTATED_CDS"/>
    <property type="molecule type" value="Genomic_DNA"/>
</dbReference>
<dbReference type="Proteomes" id="UP000075883">
    <property type="component" value="Unassembled WGS sequence"/>
</dbReference>
<evidence type="ECO:0000313" key="2">
    <source>
        <dbReference type="EnsemblMetazoa" id="ACUA026857-PA"/>
    </source>
</evidence>
<keyword evidence="3" id="KW-1185">Reference proteome</keyword>
<name>A0A182MUY4_9DIPT</name>
<evidence type="ECO:0000313" key="3">
    <source>
        <dbReference type="Proteomes" id="UP000075883"/>
    </source>
</evidence>
<accession>A0A182MUY4</accession>
<reference evidence="2" key="2">
    <citation type="submission" date="2020-05" db="UniProtKB">
        <authorList>
            <consortium name="EnsemblMetazoa"/>
        </authorList>
    </citation>
    <scope>IDENTIFICATION</scope>
    <source>
        <strain evidence="2">A-37</strain>
    </source>
</reference>
<proteinExistence type="predicted"/>
<dbReference type="AlphaFoldDB" id="A0A182MUY4"/>
<organism evidence="2 3">
    <name type="scientific">Anopheles culicifacies</name>
    <dbReference type="NCBI Taxonomy" id="139723"/>
    <lineage>
        <taxon>Eukaryota</taxon>
        <taxon>Metazoa</taxon>
        <taxon>Ecdysozoa</taxon>
        <taxon>Arthropoda</taxon>
        <taxon>Hexapoda</taxon>
        <taxon>Insecta</taxon>
        <taxon>Pterygota</taxon>
        <taxon>Neoptera</taxon>
        <taxon>Endopterygota</taxon>
        <taxon>Diptera</taxon>
        <taxon>Nematocera</taxon>
        <taxon>Culicoidea</taxon>
        <taxon>Culicidae</taxon>
        <taxon>Anophelinae</taxon>
        <taxon>Anopheles</taxon>
        <taxon>culicifacies species complex</taxon>
    </lineage>
</organism>